<dbReference type="InterPro" id="IPR016167">
    <property type="entry name" value="FAD-bd_PCMH_sub1"/>
</dbReference>
<dbReference type="InterPro" id="IPR002888">
    <property type="entry name" value="2Fe-2S-bd"/>
</dbReference>
<dbReference type="GO" id="GO:0016491">
    <property type="term" value="F:oxidoreductase activity"/>
    <property type="evidence" value="ECO:0007669"/>
    <property type="project" value="UniProtKB-KW"/>
</dbReference>
<feature type="binding site" evidence="14">
    <location>
        <position position="124"/>
    </location>
    <ligand>
        <name>[2Fe-2S] cluster</name>
        <dbReference type="ChEBI" id="CHEBI:190135"/>
        <label>2</label>
    </ligand>
</feature>
<name>A0A816C055_9BILA</name>
<dbReference type="CDD" id="cd00207">
    <property type="entry name" value="fer2"/>
    <property type="match status" value="1"/>
</dbReference>
<feature type="binding site" evidence="14">
    <location>
        <position position="162"/>
    </location>
    <ligand>
        <name>[2Fe-2S] cluster</name>
        <dbReference type="ChEBI" id="CHEBI:190135"/>
        <label>2</label>
    </ligand>
</feature>
<feature type="binding site" evidence="13">
    <location>
        <position position="898"/>
    </location>
    <ligand>
        <name>substrate</name>
    </ligand>
</feature>
<evidence type="ECO:0000256" key="13">
    <source>
        <dbReference type="PIRSR" id="PIRSR000127-2"/>
    </source>
</evidence>
<evidence type="ECO:0000256" key="7">
    <source>
        <dbReference type="ARBA" id="ARBA00022827"/>
    </source>
</evidence>
<dbReference type="EMBL" id="CAJNOI010001362">
    <property type="protein sequence ID" value="CAF1407439.1"/>
    <property type="molecule type" value="Genomic_DNA"/>
</dbReference>
<keyword evidence="4" id="KW-0285">Flavoprotein</keyword>
<evidence type="ECO:0000256" key="10">
    <source>
        <dbReference type="ARBA" id="ARBA00023014"/>
    </source>
</evidence>
<proteinExistence type="inferred from homology"/>
<dbReference type="SUPFAM" id="SSF47741">
    <property type="entry name" value="CO dehydrogenase ISP C-domain like"/>
    <property type="match status" value="1"/>
</dbReference>
<evidence type="ECO:0000256" key="12">
    <source>
        <dbReference type="PIRSR" id="PIRSR000127-1"/>
    </source>
</evidence>
<dbReference type="InterPro" id="IPR001041">
    <property type="entry name" value="2Fe-2S_ferredoxin-type"/>
</dbReference>
<comment type="cofactor">
    <cofactor evidence="1 13">
        <name>FAD</name>
        <dbReference type="ChEBI" id="CHEBI:57692"/>
    </cofactor>
</comment>
<dbReference type="Gene3D" id="3.10.20.30">
    <property type="match status" value="1"/>
</dbReference>
<dbReference type="FunFam" id="3.30.365.10:FF:000004">
    <property type="entry name" value="Xanthine dehydrogenase oxidase"/>
    <property type="match status" value="1"/>
</dbReference>
<dbReference type="InterPro" id="IPR006058">
    <property type="entry name" value="2Fe2S_fd_BS"/>
</dbReference>
<dbReference type="SUPFAM" id="SSF56176">
    <property type="entry name" value="FAD-binding/transporter-associated domain-like"/>
    <property type="match status" value="1"/>
</dbReference>
<sequence length="1326" mass="149549">MTIDVNDEKTNKYLTFYVNRKKIIEKNAEPHWTLVYYLRTKLNLTGTKIACGTGGCGSCTIVVSKYNSITKSITHFSVNSCLTLLCTLDGCHILTIEGLGCTHKSNGNLHPIQRTIAENYASQCGFCTPGMCMSLYDTLVNCSPQKQPTLQDIEDTFNGNLCRCTGYRPILDGAKKSFAEKEVLEEYAVDFPVELKEEYVPKAIHIKGKDFSNIILNTLTYKTIGTDIEFYQPLTLDHLFDLRKQYSNPDQFHFIAGNTGENFDNIVHQHSYSILIHLNQIPELQEIVEKSEGLQIGSCVTLSRLKSNIQQNQQSQQVYKILSEQLEFNACRQIQNQATIGGHVLNHSRKHTSDLLPILYVCETKLRFIHLANKNEIEIEIKNLDKTDKTDLLLVSVFIPFVKTDEHLQSYKQAHRRKHDTGIVTGAFRLKLDANGKLIKLFNMAFGGFHDGVILVPENTMNYVNSGKLEWTQNNIMDNVKNELLKEVQLDQFSQNGQHEYRRTLMISFLFKFYLHVTNNAEQLFSKNRPISHGEQIFDASNQTKYVHQPLIHHNAYIHTTGEAKYVDDLPSQQNTLHGALVLSSKAHANILSINTEKAELIPGFVKFYSHHNIPPTGTNKHGLVIKDEEIFPSKVVHCMDMIIGLCVADTEEHARQAAELVKIEYEELSPLILSIDEAIEHESYLGPPGKQEKLLQIGDIDEGFKKSDHILEGTFYIGAQEHFYMEPNAYLVQPVSEGHYTQLHVYSTTQAMTQLQTAIAEVLGLNANEVTCHVTRVGGGFGGKESRNMIPCIAIALAAYELQLPVRLRLTREEDMKITGHRHPFKTLYKVGFLKNGKLKSLDIHLFGNGGCSADSSLFMLERTMTHCDNIYKCENMRVRGRACRTNLPSNTAMRGFGAPEGLLAADIILDQISTYLQPNGDSSIIRELNIYKPGEKTYFNQTIEKKDWHVPEMWTKLKKTAEYEKRLKDVEEFNKNNEFRKRGLNMTGTKFGIGVTSALFFHQAGALVNIYKDGSVLITHGGVEIGQGLQVKMMQITAEQLDIDMSLVRLFETATDKIPNTTATVGSLSADIYGPALINACQQINKNLAPLKRKHPTLTWPKLCEQAYNDRIQLFASGFYSVPDKFIKNNFENSEVNFMYFTQGVGMSEVEIDCLTGDFHILRTDILMDFGKSLNPSIDIGQIEGAFMQGVGYLTMEELIQGDSQHPWISQQGSLHNADPNKYKIPMANDVPIDFRITLLSEHESSEHAVVYSSKAVGEPPLFLSATVYFAIKHAISAYRPGKESFTLNIPATCERIRMACKDQIIDSVIPDCKDKEFQPLGSF</sequence>
<dbReference type="InterPro" id="IPR036884">
    <property type="entry name" value="2Fe-2S-bd_dom_sf"/>
</dbReference>
<keyword evidence="19" id="KW-1185">Reference proteome</keyword>
<dbReference type="InterPro" id="IPR036856">
    <property type="entry name" value="Ald_Oxase/Xan_DH_a/b_sf"/>
</dbReference>
<dbReference type="InterPro" id="IPR012675">
    <property type="entry name" value="Beta-grasp_dom_sf"/>
</dbReference>
<dbReference type="InterPro" id="IPR008274">
    <property type="entry name" value="AldOxase/xan_DH_MoCoBD1"/>
</dbReference>
<evidence type="ECO:0000313" key="17">
    <source>
        <dbReference type="EMBL" id="CAF1407439.1"/>
    </source>
</evidence>
<accession>A0A816C055</accession>
<gene>
    <name evidence="17" type="ORF">BJG266_LOCUS38010</name>
    <name evidence="18" type="ORF">QVE165_LOCUS54894</name>
</gene>
<dbReference type="PIRSF" id="PIRSF000127">
    <property type="entry name" value="Xanthine_DH"/>
    <property type="match status" value="1"/>
</dbReference>
<feature type="binding site" evidence="14">
    <location>
        <position position="1068"/>
    </location>
    <ligand>
        <name>Mo-molybdopterin</name>
        <dbReference type="ChEBI" id="CHEBI:71302"/>
    </ligand>
    <ligandPart>
        <name>Mo</name>
        <dbReference type="ChEBI" id="CHEBI:28685"/>
    </ligandPart>
</feature>
<feature type="binding site" evidence="13">
    <location>
        <position position="394"/>
    </location>
    <ligand>
        <name>FAD</name>
        <dbReference type="ChEBI" id="CHEBI:57692"/>
    </ligand>
</feature>
<organism evidence="18 19">
    <name type="scientific">Adineta steineri</name>
    <dbReference type="NCBI Taxonomy" id="433720"/>
    <lineage>
        <taxon>Eukaryota</taxon>
        <taxon>Metazoa</taxon>
        <taxon>Spiralia</taxon>
        <taxon>Gnathifera</taxon>
        <taxon>Rotifera</taxon>
        <taxon>Eurotatoria</taxon>
        <taxon>Bdelloidea</taxon>
        <taxon>Adinetida</taxon>
        <taxon>Adinetidae</taxon>
        <taxon>Adineta</taxon>
    </lineage>
</organism>
<keyword evidence="9 14" id="KW-0408">Iron</keyword>
<dbReference type="InterPro" id="IPR046867">
    <property type="entry name" value="AldOxase/xan_DH_MoCoBD2"/>
</dbReference>
<evidence type="ECO:0008006" key="20">
    <source>
        <dbReference type="Google" id="ProtNLM"/>
    </source>
</evidence>
<dbReference type="Gene3D" id="3.30.465.10">
    <property type="match status" value="1"/>
</dbReference>
<dbReference type="InterPro" id="IPR016169">
    <property type="entry name" value="FAD-bd_PCMH_sub2"/>
</dbReference>
<dbReference type="SUPFAM" id="SSF54665">
    <property type="entry name" value="CO dehydrogenase molybdoprotein N-domain-like"/>
    <property type="match status" value="1"/>
</dbReference>
<feature type="binding site" evidence="13">
    <location>
        <position position="412"/>
    </location>
    <ligand>
        <name>FAD</name>
        <dbReference type="ChEBI" id="CHEBI:57692"/>
    </ligand>
</feature>
<dbReference type="InterPro" id="IPR000674">
    <property type="entry name" value="Ald_Oxase/Xan_DH_a/b"/>
</dbReference>
<dbReference type="Gene3D" id="3.30.390.50">
    <property type="entry name" value="CO dehydrogenase flavoprotein, C-terminal domain"/>
    <property type="match status" value="1"/>
</dbReference>
<keyword evidence="10 14" id="KW-0411">Iron-sulfur</keyword>
<dbReference type="GO" id="GO:0005506">
    <property type="term" value="F:iron ion binding"/>
    <property type="evidence" value="ECO:0007669"/>
    <property type="project" value="InterPro"/>
</dbReference>
<evidence type="ECO:0000256" key="14">
    <source>
        <dbReference type="PIRSR" id="PIRSR000127-3"/>
    </source>
</evidence>
<feature type="domain" description="2Fe-2S ferredoxin-type" evidence="15">
    <location>
        <begin position="12"/>
        <end position="99"/>
    </location>
</feature>
<dbReference type="SUPFAM" id="SSF54292">
    <property type="entry name" value="2Fe-2S ferredoxin-like"/>
    <property type="match status" value="1"/>
</dbReference>
<reference evidence="18" key="1">
    <citation type="submission" date="2021-02" db="EMBL/GenBank/DDBJ databases">
        <authorList>
            <person name="Nowell W R."/>
        </authorList>
    </citation>
    <scope>NUCLEOTIDE SEQUENCE</scope>
</reference>
<dbReference type="Pfam" id="PF00111">
    <property type="entry name" value="Fer2"/>
    <property type="match status" value="1"/>
</dbReference>
<dbReference type="PANTHER" id="PTHR45444:SF3">
    <property type="entry name" value="XANTHINE DEHYDROGENASE"/>
    <property type="match status" value="1"/>
</dbReference>
<dbReference type="Proteomes" id="UP000663832">
    <property type="component" value="Unassembled WGS sequence"/>
</dbReference>
<dbReference type="SUPFAM" id="SSF55447">
    <property type="entry name" value="CO dehydrogenase flavoprotein C-terminal domain-like"/>
    <property type="match status" value="1"/>
</dbReference>
<keyword evidence="5 14" id="KW-0001">2Fe-2S</keyword>
<dbReference type="InterPro" id="IPR016166">
    <property type="entry name" value="FAD-bd_PCMH"/>
</dbReference>
<dbReference type="Gene3D" id="3.30.43.10">
    <property type="entry name" value="Uridine Diphospho-n-acetylenolpyruvylglucosamine Reductase, domain 2"/>
    <property type="match status" value="1"/>
</dbReference>
<dbReference type="PROSITE" id="PS00197">
    <property type="entry name" value="2FE2S_FER_1"/>
    <property type="match status" value="1"/>
</dbReference>
<evidence type="ECO:0000256" key="6">
    <source>
        <dbReference type="ARBA" id="ARBA00022723"/>
    </source>
</evidence>
<comment type="similarity">
    <text evidence="2">Belongs to the xanthine dehydrogenase family.</text>
</comment>
<comment type="cofactor">
    <cofactor evidence="14">
        <name>[2Fe-2S] cluster</name>
        <dbReference type="ChEBI" id="CHEBI:190135"/>
    </cofactor>
    <text evidence="14">Binds 2 [2Fe-2S] clusters.</text>
</comment>
<feature type="binding site" evidence="14">
    <location>
        <position position="164"/>
    </location>
    <ligand>
        <name>[2Fe-2S] cluster</name>
        <dbReference type="ChEBI" id="CHEBI:190135"/>
        <label>2</label>
    </ligand>
</feature>
<evidence type="ECO:0000256" key="1">
    <source>
        <dbReference type="ARBA" id="ARBA00001974"/>
    </source>
</evidence>
<dbReference type="Pfam" id="PF00941">
    <property type="entry name" value="FAD_binding_5"/>
    <property type="match status" value="1"/>
</dbReference>
<feature type="active site" description="Proton acceptor" evidence="12">
    <location>
        <position position="1261"/>
    </location>
</feature>
<feature type="binding site" evidence="13">
    <location>
        <position position="354"/>
    </location>
    <ligand>
        <name>FAD</name>
        <dbReference type="ChEBI" id="CHEBI:57692"/>
    </ligand>
</feature>
<protein>
    <recommendedName>
        <fullName evidence="20">Xanthine dehydrogenase</fullName>
    </recommendedName>
</protein>
<comment type="caution">
    <text evidence="18">The sequence shown here is derived from an EMBL/GenBank/DDBJ whole genome shotgun (WGS) entry which is preliminary data.</text>
</comment>
<evidence type="ECO:0000256" key="2">
    <source>
        <dbReference type="ARBA" id="ARBA00006849"/>
    </source>
</evidence>
<dbReference type="EMBL" id="CAJNOM010001689">
    <property type="protein sequence ID" value="CAF1616425.1"/>
    <property type="molecule type" value="Genomic_DNA"/>
</dbReference>
<evidence type="ECO:0000256" key="4">
    <source>
        <dbReference type="ARBA" id="ARBA00022630"/>
    </source>
</evidence>
<dbReference type="Gene3D" id="3.30.365.10">
    <property type="entry name" value="Aldehyde oxidase/xanthine dehydrogenase, molybdopterin binding domain"/>
    <property type="match status" value="4"/>
</dbReference>
<dbReference type="InterPro" id="IPR036683">
    <property type="entry name" value="CO_DH_flav_C_dom_sf"/>
</dbReference>
<evidence type="ECO:0000256" key="9">
    <source>
        <dbReference type="ARBA" id="ARBA00023004"/>
    </source>
</evidence>
<feature type="binding site" evidence="14">
    <location>
        <position position="51"/>
    </location>
    <ligand>
        <name>[2Fe-2S] cluster</name>
        <dbReference type="ChEBI" id="CHEBI:190135"/>
        <label>1</label>
    </ligand>
</feature>
<dbReference type="OrthoDB" id="8300278at2759"/>
<feature type="binding site" evidence="13">
    <location>
        <position position="786"/>
    </location>
    <ligand>
        <name>substrate</name>
    </ligand>
</feature>
<feature type="binding site" evidence="13">
    <location>
        <position position="998"/>
    </location>
    <ligand>
        <name>substrate</name>
    </ligand>
</feature>
<keyword evidence="6 14" id="KW-0479">Metal-binding</keyword>
<dbReference type="InterPro" id="IPR005107">
    <property type="entry name" value="CO_DH_flav_C"/>
</dbReference>
<feature type="binding site" evidence="14">
    <location>
        <position position="751"/>
    </location>
    <ligand>
        <name>Mo-molybdopterin</name>
        <dbReference type="ChEBI" id="CHEBI:71302"/>
    </ligand>
    <ligandPart>
        <name>Mo</name>
        <dbReference type="ChEBI" id="CHEBI:28685"/>
    </ligandPart>
</feature>
<dbReference type="SMART" id="SM01008">
    <property type="entry name" value="Ald_Xan_dh_C"/>
    <property type="match status" value="1"/>
</dbReference>
<dbReference type="PROSITE" id="PS51085">
    <property type="entry name" value="2FE2S_FER_2"/>
    <property type="match status" value="1"/>
</dbReference>
<feature type="binding site" evidence="14">
    <location>
        <position position="896"/>
    </location>
    <ligand>
        <name>Mo-molybdopterin</name>
        <dbReference type="ChEBI" id="CHEBI:71302"/>
    </ligand>
    <ligandPart>
        <name>Mo</name>
        <dbReference type="ChEBI" id="CHEBI:28685"/>
    </ligandPart>
</feature>
<dbReference type="Pfam" id="PF20256">
    <property type="entry name" value="MoCoBD_2"/>
    <property type="match status" value="1"/>
</dbReference>
<evidence type="ECO:0000259" key="16">
    <source>
        <dbReference type="PROSITE" id="PS51387"/>
    </source>
</evidence>
<evidence type="ECO:0000259" key="15">
    <source>
        <dbReference type="PROSITE" id="PS51085"/>
    </source>
</evidence>
<keyword evidence="3 14" id="KW-0500">Molybdenum</keyword>
<feature type="binding site" evidence="14">
    <location>
        <position position="81"/>
    </location>
    <ligand>
        <name>[2Fe-2S] cluster</name>
        <dbReference type="ChEBI" id="CHEBI:190135"/>
        <label>1</label>
    </ligand>
</feature>
<evidence type="ECO:0000256" key="11">
    <source>
        <dbReference type="ARBA" id="ARBA00034078"/>
    </source>
</evidence>
<dbReference type="Pfam" id="PF02738">
    <property type="entry name" value="MoCoBD_1"/>
    <property type="match status" value="1"/>
</dbReference>
<evidence type="ECO:0000256" key="5">
    <source>
        <dbReference type="ARBA" id="ARBA00022714"/>
    </source>
</evidence>
<dbReference type="Pfam" id="PF01799">
    <property type="entry name" value="Fer2_2"/>
    <property type="match status" value="1"/>
</dbReference>
<dbReference type="InterPro" id="IPR036010">
    <property type="entry name" value="2Fe-2S_ferredoxin-like_sf"/>
</dbReference>
<dbReference type="GO" id="GO:0051537">
    <property type="term" value="F:2 iron, 2 sulfur cluster binding"/>
    <property type="evidence" value="ECO:0007669"/>
    <property type="project" value="UniProtKB-KW"/>
</dbReference>
<evidence type="ECO:0000313" key="18">
    <source>
        <dbReference type="EMBL" id="CAF1616425.1"/>
    </source>
</evidence>
<dbReference type="Proteomes" id="UP000663877">
    <property type="component" value="Unassembled WGS sequence"/>
</dbReference>
<evidence type="ECO:0000256" key="8">
    <source>
        <dbReference type="ARBA" id="ARBA00023002"/>
    </source>
</evidence>
<dbReference type="PROSITE" id="PS51387">
    <property type="entry name" value="FAD_PCMH"/>
    <property type="match status" value="1"/>
</dbReference>
<dbReference type="Gene3D" id="3.90.1170.50">
    <property type="entry name" value="Aldehyde oxidase/xanthine dehydrogenase, a/b hammerhead"/>
    <property type="match status" value="1"/>
</dbReference>
<feature type="binding site" evidence="14">
    <location>
        <position position="127"/>
    </location>
    <ligand>
        <name>[2Fe-2S] cluster</name>
        <dbReference type="ChEBI" id="CHEBI:190135"/>
        <label>2</label>
    </ligand>
</feature>
<evidence type="ECO:0000256" key="3">
    <source>
        <dbReference type="ARBA" id="ARBA00022505"/>
    </source>
</evidence>
<feature type="binding site" evidence="13">
    <location>
        <position position="864"/>
    </location>
    <ligand>
        <name>substrate</name>
    </ligand>
</feature>
<keyword evidence="8" id="KW-0560">Oxidoreductase</keyword>
<comment type="cofactor">
    <cofactor evidence="14">
        <name>Mo-molybdopterin</name>
        <dbReference type="ChEBI" id="CHEBI:71302"/>
    </cofactor>
    <text evidence="14">Binds 1 Mo-molybdopterin (Mo-MPT) cofactor per subunit.</text>
</comment>
<dbReference type="InterPro" id="IPR037165">
    <property type="entry name" value="AldOxase/xan_DH_Mopterin-bd_sf"/>
</dbReference>
<dbReference type="Gene3D" id="1.10.150.120">
    <property type="entry name" value="[2Fe-2S]-binding domain"/>
    <property type="match status" value="1"/>
</dbReference>
<feature type="binding site" evidence="14">
    <location>
        <position position="782"/>
    </location>
    <ligand>
        <name>Mo-molybdopterin</name>
        <dbReference type="ChEBI" id="CHEBI:71302"/>
    </ligand>
    <ligandPart>
        <name>Mo</name>
        <dbReference type="ChEBI" id="CHEBI:28685"/>
    </ligandPart>
</feature>
<feature type="binding site" evidence="14">
    <location>
        <position position="59"/>
    </location>
    <ligand>
        <name>[2Fe-2S] cluster</name>
        <dbReference type="ChEBI" id="CHEBI:190135"/>
        <label>1</label>
    </ligand>
</feature>
<dbReference type="Pfam" id="PF03450">
    <property type="entry name" value="CO_deh_flav_C"/>
    <property type="match status" value="1"/>
</dbReference>
<dbReference type="FunFam" id="3.30.365.10:FF:000001">
    <property type="entry name" value="Xanthine dehydrogenase oxidase"/>
    <property type="match status" value="1"/>
</dbReference>
<dbReference type="InterPro" id="IPR036318">
    <property type="entry name" value="FAD-bd_PCMH-like_sf"/>
</dbReference>
<dbReference type="SUPFAM" id="SSF56003">
    <property type="entry name" value="Molybdenum cofactor-binding domain"/>
    <property type="match status" value="1"/>
</dbReference>
<feature type="binding site" evidence="14">
    <location>
        <position position="56"/>
    </location>
    <ligand>
        <name>[2Fe-2S] cluster</name>
        <dbReference type="ChEBI" id="CHEBI:190135"/>
        <label>1</label>
    </ligand>
</feature>
<feature type="domain" description="FAD-binding PCMH-type" evidence="16">
    <location>
        <begin position="223"/>
        <end position="404"/>
    </location>
</feature>
<dbReference type="GO" id="GO:0071949">
    <property type="term" value="F:FAD binding"/>
    <property type="evidence" value="ECO:0007669"/>
    <property type="project" value="InterPro"/>
</dbReference>
<keyword evidence="7 13" id="KW-0274">FAD</keyword>
<dbReference type="Pfam" id="PF01315">
    <property type="entry name" value="Ald_Xan_dh_C"/>
    <property type="match status" value="1"/>
</dbReference>
<dbReference type="PANTHER" id="PTHR45444">
    <property type="entry name" value="XANTHINE DEHYDROGENASE"/>
    <property type="match status" value="1"/>
</dbReference>
<evidence type="ECO:0000313" key="19">
    <source>
        <dbReference type="Proteomes" id="UP000663832"/>
    </source>
</evidence>
<dbReference type="InterPro" id="IPR002346">
    <property type="entry name" value="Mopterin_DH_FAD-bd"/>
</dbReference>
<dbReference type="FunFam" id="3.10.20.30:FF:000015">
    <property type="entry name" value="Aldehyde oxidase 1"/>
    <property type="match status" value="1"/>
</dbReference>
<comment type="cofactor">
    <cofactor evidence="11">
        <name>[2Fe-2S] cluster</name>
        <dbReference type="ChEBI" id="CHEBI:190135"/>
    </cofactor>
</comment>
<dbReference type="InterPro" id="IPR016208">
    <property type="entry name" value="Ald_Oxase/xanthine_DH-like"/>
</dbReference>